<reference evidence="1" key="1">
    <citation type="journal article" date="2015" name="Nature">
        <title>Complex archaea that bridge the gap between prokaryotes and eukaryotes.</title>
        <authorList>
            <person name="Spang A."/>
            <person name="Saw J.H."/>
            <person name="Jorgensen S.L."/>
            <person name="Zaremba-Niedzwiedzka K."/>
            <person name="Martijn J."/>
            <person name="Lind A.E."/>
            <person name="van Eijk R."/>
            <person name="Schleper C."/>
            <person name="Guy L."/>
            <person name="Ettema T.J."/>
        </authorList>
    </citation>
    <scope>NUCLEOTIDE SEQUENCE</scope>
</reference>
<dbReference type="AlphaFoldDB" id="A0A0F9BAY2"/>
<name>A0A0F9BAY2_9ZZZZ</name>
<evidence type="ECO:0000313" key="1">
    <source>
        <dbReference type="EMBL" id="KKK87844.1"/>
    </source>
</evidence>
<comment type="caution">
    <text evidence="1">The sequence shown here is derived from an EMBL/GenBank/DDBJ whole genome shotgun (WGS) entry which is preliminary data.</text>
</comment>
<organism evidence="1">
    <name type="scientific">marine sediment metagenome</name>
    <dbReference type="NCBI Taxonomy" id="412755"/>
    <lineage>
        <taxon>unclassified sequences</taxon>
        <taxon>metagenomes</taxon>
        <taxon>ecological metagenomes</taxon>
    </lineage>
</organism>
<protein>
    <submittedName>
        <fullName evidence="1">Uncharacterized protein</fullName>
    </submittedName>
</protein>
<feature type="non-terminal residue" evidence="1">
    <location>
        <position position="423"/>
    </location>
</feature>
<dbReference type="EMBL" id="LAZR01050224">
    <property type="protein sequence ID" value="KKK87844.1"/>
    <property type="molecule type" value="Genomic_DNA"/>
</dbReference>
<feature type="non-terminal residue" evidence="1">
    <location>
        <position position="1"/>
    </location>
</feature>
<gene>
    <name evidence="1" type="ORF">LCGC14_2749160</name>
</gene>
<proteinExistence type="predicted"/>
<accession>A0A0F9BAY2</accession>
<sequence>ATWASGLFGDLGVEGWYVDSSDNIYIVGIRGTKSFIKREYDGSWINNGDYDTGGHTYNGDIDGNGNLIVVGARTADEDGNTATVRIFDTDLGLLRYYDDIANLPTTVWAVTAVGTAAITTVPPVDRKYAKKLVAIANSQVWYESTPGTMAELTTTGLAVNTATALMAFEGYQKALIVNGSNKYIADFINTKIIDAAGFTNKPSRGDLVYQAGASAAVMLVDYIDSANNVMYGYVISGTFEVATVITSAVAGGGDTILPSPDSVTAAPHWYAWTPYDNDTATYGSMPSNPTLGCLYRGRAVLSGDAAYPHQWYMSRQANIFDWLYSQADAQTPVAGSNADAGELGDVVKALIPYKDDYLIFGCSQTMWLLRGDPAIGGSLDELSLTSGIFGPYAYAWDNKDNLYYFGTNGIYLVPKGLGTPENI</sequence>